<dbReference type="EMBL" id="JADOGI010000129">
    <property type="protein sequence ID" value="MBF8190641.1"/>
    <property type="molecule type" value="Genomic_DNA"/>
</dbReference>
<dbReference type="RefSeq" id="WP_195899558.1">
    <property type="nucleotide sequence ID" value="NZ_JADOGI010000129.1"/>
</dbReference>
<protein>
    <submittedName>
        <fullName evidence="1">Uncharacterized protein</fullName>
    </submittedName>
</protein>
<organism evidence="1 2">
    <name type="scientific">Nonomuraea cypriaca</name>
    <dbReference type="NCBI Taxonomy" id="1187855"/>
    <lineage>
        <taxon>Bacteria</taxon>
        <taxon>Bacillati</taxon>
        <taxon>Actinomycetota</taxon>
        <taxon>Actinomycetes</taxon>
        <taxon>Streptosporangiales</taxon>
        <taxon>Streptosporangiaceae</taxon>
        <taxon>Nonomuraea</taxon>
    </lineage>
</organism>
<evidence type="ECO:0000313" key="2">
    <source>
        <dbReference type="Proteomes" id="UP000605361"/>
    </source>
</evidence>
<gene>
    <name evidence="1" type="ORF">ITP53_34000</name>
</gene>
<accession>A0A931F401</accession>
<comment type="caution">
    <text evidence="1">The sequence shown here is derived from an EMBL/GenBank/DDBJ whole genome shotgun (WGS) entry which is preliminary data.</text>
</comment>
<keyword evidence="2" id="KW-1185">Reference proteome</keyword>
<sequence length="45" mass="4775">MLRMSVSSSRLVTRVMRVVVAIATARFCSASGEASAGRRSATTSR</sequence>
<dbReference type="Proteomes" id="UP000605361">
    <property type="component" value="Unassembled WGS sequence"/>
</dbReference>
<reference evidence="1" key="1">
    <citation type="submission" date="2020-11" db="EMBL/GenBank/DDBJ databases">
        <title>Whole-genome analyses of Nonomuraea sp. K274.</title>
        <authorList>
            <person name="Veyisoglu A."/>
        </authorList>
    </citation>
    <scope>NUCLEOTIDE SEQUENCE</scope>
    <source>
        <strain evidence="1">K274</strain>
    </source>
</reference>
<name>A0A931F401_9ACTN</name>
<dbReference type="AlphaFoldDB" id="A0A931F401"/>
<proteinExistence type="predicted"/>
<evidence type="ECO:0000313" key="1">
    <source>
        <dbReference type="EMBL" id="MBF8190641.1"/>
    </source>
</evidence>